<comment type="caution">
    <text evidence="2">The sequence shown here is derived from an EMBL/GenBank/DDBJ whole genome shotgun (WGS) entry which is preliminary data.</text>
</comment>
<dbReference type="RefSeq" id="WP_130647095.1">
    <property type="nucleotide sequence ID" value="NZ_PGCL01000003.1"/>
</dbReference>
<dbReference type="AlphaFoldDB" id="A0A483CRZ1"/>
<feature type="domain" description="ACT" evidence="1">
    <location>
        <begin position="9"/>
        <end position="88"/>
    </location>
</feature>
<dbReference type="InterPro" id="IPR002912">
    <property type="entry name" value="ACT_dom"/>
</dbReference>
<keyword evidence="3" id="KW-1185">Reference proteome</keyword>
<reference evidence="2 3" key="1">
    <citation type="submission" date="2017-11" db="EMBL/GenBank/DDBJ databases">
        <title>Isolation and Characterization of Methanofollis Species from Methane Seep Offshore SW Taiwan.</title>
        <authorList>
            <person name="Teng N.-H."/>
            <person name="Lai M.-C."/>
            <person name="Chen S.-C."/>
        </authorList>
    </citation>
    <scope>NUCLEOTIDE SEQUENCE [LARGE SCALE GENOMIC DNA]</scope>
    <source>
        <strain evidence="2 3">FWC-SCC2</strain>
    </source>
</reference>
<dbReference type="Proteomes" id="UP000292580">
    <property type="component" value="Unassembled WGS sequence"/>
</dbReference>
<evidence type="ECO:0000313" key="3">
    <source>
        <dbReference type="Proteomes" id="UP000292580"/>
    </source>
</evidence>
<name>A0A483CRZ1_9EURY</name>
<dbReference type="EMBL" id="PGCL01000003">
    <property type="protein sequence ID" value="TAJ44031.1"/>
    <property type="molecule type" value="Genomic_DNA"/>
</dbReference>
<dbReference type="PANTHER" id="PTHR42951:SF14">
    <property type="entry name" value="METALLO-BETA-LACTAMASE SUPERFAMILY PROTEIN"/>
    <property type="match status" value="1"/>
</dbReference>
<gene>
    <name evidence="2" type="ORF">CUJ86_08290</name>
</gene>
<dbReference type="SUPFAM" id="SSF56281">
    <property type="entry name" value="Metallo-hydrolase/oxidoreductase"/>
    <property type="match status" value="1"/>
</dbReference>
<dbReference type="InterPro" id="IPR036866">
    <property type="entry name" value="RibonucZ/Hydroxyglut_hydro"/>
</dbReference>
<dbReference type="Gene3D" id="3.60.15.10">
    <property type="entry name" value="Ribonuclease Z/Hydroxyacylglutathione hydrolase-like"/>
    <property type="match status" value="1"/>
</dbReference>
<dbReference type="OrthoDB" id="197151at2157"/>
<accession>A0A483CRZ1</accession>
<evidence type="ECO:0000313" key="2">
    <source>
        <dbReference type="EMBL" id="TAJ44031.1"/>
    </source>
</evidence>
<dbReference type="PANTHER" id="PTHR42951">
    <property type="entry name" value="METALLO-BETA-LACTAMASE DOMAIN-CONTAINING"/>
    <property type="match status" value="1"/>
</dbReference>
<dbReference type="SMART" id="SM00849">
    <property type="entry name" value="Lactamase_B"/>
    <property type="match status" value="1"/>
</dbReference>
<dbReference type="GO" id="GO:0016787">
    <property type="term" value="F:hydrolase activity"/>
    <property type="evidence" value="ECO:0007669"/>
    <property type="project" value="UniProtKB-KW"/>
</dbReference>
<protein>
    <submittedName>
        <fullName evidence="2">MBL fold hydrolase</fullName>
    </submittedName>
</protein>
<evidence type="ECO:0000259" key="1">
    <source>
        <dbReference type="PROSITE" id="PS51671"/>
    </source>
</evidence>
<dbReference type="PROSITE" id="PS51671">
    <property type="entry name" value="ACT"/>
    <property type="match status" value="1"/>
</dbReference>
<dbReference type="Pfam" id="PF00753">
    <property type="entry name" value="Lactamase_B"/>
    <property type="match status" value="1"/>
</dbReference>
<proteinExistence type="predicted"/>
<dbReference type="InterPro" id="IPR001279">
    <property type="entry name" value="Metallo-B-lactamas"/>
</dbReference>
<sequence>MVAQDEKFSFIARMPDSPGSLQRAAAIIKRYGGNINRIQYSRCIDPSTVFFEVTASFPDYLSIQDELAAIGYLQRRLPAISFLRFNVQLPHHPGALADFLEMTTDAGANIAHVDFDDSGKHPDRLTVSLSLEESENVDALLNALKSRYPLEILDYDTTGERLDDTVFYVCFAQRLRTLIGSAEDPFLLHLLQEINHIVQELTNRGEDPLQVFASITETGETLKRTSGEEFYADVQRIDVGAGMTLICFQLPGGGNIYVFETADEAMMVDTGYGIYYPDVIEMFRHYGVADGTKLRRVVITHADADHCGAGGFYQAPAFLHRGTEAIIQSQNRATGSPVESSILESVYTTIINLFSRFTPPEDYTLFPEPDGEMRGIFPVLDRFTFAGMEFEVLESLGGHLHGLVYLFCPEAGILLTSDTVINFGSLTEARRRYSSLADFLVTSVNVNSDVARTERRALLEIAADVDRALAPSSRRCLVCGGHGAVSVLENGRLSAYGEIEHYTRGKKEGGPIS</sequence>
<organism evidence="2 3">
    <name type="scientific">Methanofollis fontis</name>
    <dbReference type="NCBI Taxonomy" id="2052832"/>
    <lineage>
        <taxon>Archaea</taxon>
        <taxon>Methanobacteriati</taxon>
        <taxon>Methanobacteriota</taxon>
        <taxon>Stenosarchaea group</taxon>
        <taxon>Methanomicrobia</taxon>
        <taxon>Methanomicrobiales</taxon>
        <taxon>Methanomicrobiaceae</taxon>
        <taxon>Methanofollis</taxon>
    </lineage>
</organism>
<keyword evidence="2" id="KW-0378">Hydrolase</keyword>
<dbReference type="InterPro" id="IPR050855">
    <property type="entry name" value="NDM-1-like"/>
</dbReference>